<dbReference type="Proteomes" id="UP001210231">
    <property type="component" value="Unassembled WGS sequence"/>
</dbReference>
<evidence type="ECO:0000313" key="1">
    <source>
        <dbReference type="EMBL" id="MDA3613885.1"/>
    </source>
</evidence>
<proteinExistence type="predicted"/>
<dbReference type="Pfam" id="PF18939">
    <property type="entry name" value="DUF5686"/>
    <property type="match status" value="1"/>
</dbReference>
<gene>
    <name evidence="1" type="ORF">O3P16_03635</name>
</gene>
<accession>A0ABT4UGA5</accession>
<dbReference type="EMBL" id="JAQGEF010000003">
    <property type="protein sequence ID" value="MDA3613885.1"/>
    <property type="molecule type" value="Genomic_DNA"/>
</dbReference>
<keyword evidence="2" id="KW-1185">Reference proteome</keyword>
<dbReference type="RefSeq" id="WP_407030215.1">
    <property type="nucleotide sequence ID" value="NZ_JAQGEF010000003.1"/>
</dbReference>
<name>A0ABT4UGA5_9BACT</name>
<sequence length="868" mass="99332">MFNRFIYKFVLSVLVTFGIPGVTLAQSNTIVRGIVTDSLSGSPLQFASIYFKGGRGVISNKDGSFTLETSNMKFKKIEASYAGYKTVEFSISPGVDQSLNIALVLADDDNTVVVTSKRRIKYSNKNNPAVELIRKVLEHRDENRMGGYDALQYELYEKMIVSLTEKPKITEKKLLNKFSFVFDGEDTTSFEGKKLIPMYMEEKLSDIYRQKDPTRRKEYIKGEKKVNLGEFIDSRGVSQYLSRMYEDVDIYQGSISLMSNQFLSPISQLAPTFYQFYIRDTIEENGQQFVKLYFTPRNTNDLLFRGTMYITTDGRYAVAKVDMTVSKNINLNWVKDLKISQRFEKTDNDKFILTQSNVLAEFALTKGSKGSIVGERALSFKDILINKPAPDSVFRGQEVVNVENDASQTDAYWNENRHVPLSTAQSQVYANIDSLQKMPSFRRLMDWATVLLAGYKAFGPVEVGPVNTFYSFNPVEGFRGRLGGRTTPKFSESLYFEGYLAYGFKDEKFKYSGSASYSFNKKSIYTFPQNFVRATYQFDTQIPGQELQFVSEDNFLLSFKRGVNDKWLYNRTSKFEYINEFGKGLRYTLMFKHTGQTPALVDSNGIAKSGGIRYLNVHGVDTSFINKLTISEVSLELRWAPREQFYQGKTYRTPIFNKYPIFTLGYTQGIKGLFGSDYSYSKLNFRMFKRFYLTTLGYSDVVIEGAKVFGTVPFPLLSVHRANQTYAYQLNSYNLMNFMEFVSDQSVAVNIDHNFGGFIFNKIPLLKRLKLREVASFKLLYGSLSDKNNPANNADLMPFPFTYQKTGSTITGFERNTYGLGSTPYIEASIGIANIFKLFRVDAVRRFTYLDNPNVPEWGIRTRVKFDF</sequence>
<dbReference type="Gene3D" id="2.60.40.1120">
    <property type="entry name" value="Carboxypeptidase-like, regulatory domain"/>
    <property type="match status" value="1"/>
</dbReference>
<protein>
    <submittedName>
        <fullName evidence="1">DUF5686 family protein</fullName>
    </submittedName>
</protein>
<evidence type="ECO:0000313" key="2">
    <source>
        <dbReference type="Proteomes" id="UP001210231"/>
    </source>
</evidence>
<reference evidence="1 2" key="1">
    <citation type="submission" date="2022-12" db="EMBL/GenBank/DDBJ databases">
        <title>Chitinophagaceae gen. sp. nov., a new member of the family Chitinophagaceae, isolated from soil in a chemical factory.</title>
        <authorList>
            <person name="Ke Z."/>
        </authorList>
    </citation>
    <scope>NUCLEOTIDE SEQUENCE [LARGE SCALE GENOMIC DNA]</scope>
    <source>
        <strain evidence="1 2">LY-5</strain>
    </source>
</reference>
<organism evidence="1 2">
    <name type="scientific">Polluticaenibacter yanchengensis</name>
    <dbReference type="NCBI Taxonomy" id="3014562"/>
    <lineage>
        <taxon>Bacteria</taxon>
        <taxon>Pseudomonadati</taxon>
        <taxon>Bacteroidota</taxon>
        <taxon>Chitinophagia</taxon>
        <taxon>Chitinophagales</taxon>
        <taxon>Chitinophagaceae</taxon>
        <taxon>Polluticaenibacter</taxon>
    </lineage>
</organism>
<comment type="caution">
    <text evidence="1">The sequence shown here is derived from an EMBL/GenBank/DDBJ whole genome shotgun (WGS) entry which is preliminary data.</text>
</comment>
<dbReference type="SUPFAM" id="SSF49464">
    <property type="entry name" value="Carboxypeptidase regulatory domain-like"/>
    <property type="match status" value="1"/>
</dbReference>
<dbReference type="InterPro" id="IPR008969">
    <property type="entry name" value="CarboxyPept-like_regulatory"/>
</dbReference>
<dbReference type="InterPro" id="IPR043741">
    <property type="entry name" value="DUF5686"/>
</dbReference>
<dbReference type="Pfam" id="PF13715">
    <property type="entry name" value="CarbopepD_reg_2"/>
    <property type="match status" value="1"/>
</dbReference>